<dbReference type="EMBL" id="JAUHJQ010000003">
    <property type="protein sequence ID" value="MDN4173307.1"/>
    <property type="molecule type" value="Genomic_DNA"/>
</dbReference>
<name>A0ABT8FGN2_9ACTN</name>
<accession>A0ABT8FGN2</accession>
<sequence length="102" mass="10126">MSDIEISDADARAIAQLHDSAAEGIEGTAGSVPGSVDGGLAAAVLGRILGKLVTDADDLAIAHRGTAGVMRSVADDFYSTDAAVGSAFDQMTTDVDPGGAHP</sequence>
<proteinExistence type="predicted"/>
<dbReference type="Proteomes" id="UP001168620">
    <property type="component" value="Unassembled WGS sequence"/>
</dbReference>
<evidence type="ECO:0008006" key="3">
    <source>
        <dbReference type="Google" id="ProtNLM"/>
    </source>
</evidence>
<dbReference type="RefSeq" id="WP_300952413.1">
    <property type="nucleotide sequence ID" value="NZ_JAUHJQ010000003.1"/>
</dbReference>
<protein>
    <recommendedName>
        <fullName evidence="3">ESX-1 secretion-associated protein</fullName>
    </recommendedName>
</protein>
<evidence type="ECO:0000313" key="1">
    <source>
        <dbReference type="EMBL" id="MDN4173307.1"/>
    </source>
</evidence>
<evidence type="ECO:0000313" key="2">
    <source>
        <dbReference type="Proteomes" id="UP001168620"/>
    </source>
</evidence>
<organism evidence="1 2">
    <name type="scientific">Nocardioides oceani</name>
    <dbReference type="NCBI Taxonomy" id="3058369"/>
    <lineage>
        <taxon>Bacteria</taxon>
        <taxon>Bacillati</taxon>
        <taxon>Actinomycetota</taxon>
        <taxon>Actinomycetes</taxon>
        <taxon>Propionibacteriales</taxon>
        <taxon>Nocardioidaceae</taxon>
        <taxon>Nocardioides</taxon>
    </lineage>
</organism>
<comment type="caution">
    <text evidence="1">The sequence shown here is derived from an EMBL/GenBank/DDBJ whole genome shotgun (WGS) entry which is preliminary data.</text>
</comment>
<reference evidence="1" key="1">
    <citation type="submission" date="2023-06" db="EMBL/GenBank/DDBJ databases">
        <title>Draft genome sequence of Nocardioides sp. SOB77.</title>
        <authorList>
            <person name="Zhang G."/>
        </authorList>
    </citation>
    <scope>NUCLEOTIDE SEQUENCE</scope>
    <source>
        <strain evidence="1">SOB77</strain>
    </source>
</reference>
<keyword evidence="2" id="KW-1185">Reference proteome</keyword>
<gene>
    <name evidence="1" type="ORF">QWY28_10165</name>
</gene>